<keyword evidence="4" id="KW-0808">Transferase</keyword>
<dbReference type="InterPro" id="IPR050482">
    <property type="entry name" value="Sensor_HK_TwoCompSys"/>
</dbReference>
<dbReference type="GO" id="GO:0005524">
    <property type="term" value="F:ATP binding"/>
    <property type="evidence" value="ECO:0007669"/>
    <property type="project" value="UniProtKB-KW"/>
</dbReference>
<evidence type="ECO:0000256" key="1">
    <source>
        <dbReference type="ARBA" id="ARBA00000085"/>
    </source>
</evidence>
<keyword evidence="9" id="KW-1133">Transmembrane helix</keyword>
<dbReference type="AlphaFoldDB" id="A0A1Q2CUI6"/>
<evidence type="ECO:0000313" key="11">
    <source>
        <dbReference type="EMBL" id="AQP49736.1"/>
    </source>
</evidence>
<dbReference type="Pfam" id="PF07730">
    <property type="entry name" value="HisKA_3"/>
    <property type="match status" value="1"/>
</dbReference>
<protein>
    <recommendedName>
        <fullName evidence="2">histidine kinase</fullName>
        <ecNumber evidence="2">2.7.13.3</ecNumber>
    </recommendedName>
</protein>
<keyword evidence="6" id="KW-0418">Kinase</keyword>
<dbReference type="InterPro" id="IPR011712">
    <property type="entry name" value="Sig_transdc_His_kin_sub3_dim/P"/>
</dbReference>
<evidence type="ECO:0000256" key="3">
    <source>
        <dbReference type="ARBA" id="ARBA00022553"/>
    </source>
</evidence>
<dbReference type="GO" id="GO:0016020">
    <property type="term" value="C:membrane"/>
    <property type="evidence" value="ECO:0007669"/>
    <property type="project" value="InterPro"/>
</dbReference>
<dbReference type="InterPro" id="IPR036890">
    <property type="entry name" value="HATPase_C_sf"/>
</dbReference>
<evidence type="ECO:0000256" key="4">
    <source>
        <dbReference type="ARBA" id="ARBA00022679"/>
    </source>
</evidence>
<keyword evidence="9" id="KW-0812">Transmembrane</keyword>
<evidence type="ECO:0000256" key="7">
    <source>
        <dbReference type="ARBA" id="ARBA00022840"/>
    </source>
</evidence>
<feature type="transmembrane region" description="Helical" evidence="9">
    <location>
        <begin position="117"/>
        <end position="136"/>
    </location>
</feature>
<dbReference type="Gene3D" id="1.20.5.1930">
    <property type="match status" value="1"/>
</dbReference>
<dbReference type="STRING" id="399497.BW733_01710"/>
<feature type="domain" description="Signal transduction histidine kinase subgroup 3 dimerisation and phosphoacceptor" evidence="10">
    <location>
        <begin position="155"/>
        <end position="217"/>
    </location>
</feature>
<keyword evidence="12" id="KW-1185">Reference proteome</keyword>
<dbReference type="PANTHER" id="PTHR24421:SF10">
    <property type="entry name" value="NITRATE_NITRITE SENSOR PROTEIN NARQ"/>
    <property type="match status" value="1"/>
</dbReference>
<evidence type="ECO:0000313" key="12">
    <source>
        <dbReference type="Proteomes" id="UP000188235"/>
    </source>
</evidence>
<comment type="catalytic activity">
    <reaction evidence="1">
        <text>ATP + protein L-histidine = ADP + protein N-phospho-L-histidine.</text>
        <dbReference type="EC" id="2.7.13.3"/>
    </reaction>
</comment>
<evidence type="ECO:0000256" key="5">
    <source>
        <dbReference type="ARBA" id="ARBA00022741"/>
    </source>
</evidence>
<feature type="transmembrane region" description="Helical" evidence="9">
    <location>
        <begin position="86"/>
        <end position="105"/>
    </location>
</feature>
<evidence type="ECO:0000259" key="10">
    <source>
        <dbReference type="Pfam" id="PF07730"/>
    </source>
</evidence>
<dbReference type="GO" id="GO:0000155">
    <property type="term" value="F:phosphorelay sensor kinase activity"/>
    <property type="evidence" value="ECO:0007669"/>
    <property type="project" value="InterPro"/>
</dbReference>
<evidence type="ECO:0000256" key="6">
    <source>
        <dbReference type="ARBA" id="ARBA00022777"/>
    </source>
</evidence>
<accession>A0A1Q2CUI6</accession>
<dbReference type="EC" id="2.7.13.3" evidence="2"/>
<sequence length="369" mass="39798">MLAGTALVGVMGVRIFLQSYQPAPHWVADIVLCAVAMLAARRPLAAALTQVGVFAMILAFLPTYVGMGFLGAFVVIFALFRLQVPYRWWMSALVWGFGLCVFARVTRSVGETLSSALLMLVLLLLSIGGAVVWRRMALAAEQTRELSARRMSALRVALARDLHDTVAQTLSHAAMRAYLASDDDSLSPQARQDLDAIAEECTNSARDLRQLLTALREFEGETVETGDTPSDAVELEASIERQRERLLTAGLDPDIALDLADLSPAQATTLAKITVEAVSNMIKHAPPGSRCAIRLSSDELVATARYSNPSRALTPPQPGTGLIGVHERAGLLGGTSEQTLSDGIWELRVTLPLDYQSGTAERSAQARRS</sequence>
<dbReference type="Gene3D" id="3.30.565.10">
    <property type="entry name" value="Histidine kinase-like ATPase, C-terminal domain"/>
    <property type="match status" value="1"/>
</dbReference>
<dbReference type="GO" id="GO:0046983">
    <property type="term" value="F:protein dimerization activity"/>
    <property type="evidence" value="ECO:0007669"/>
    <property type="project" value="InterPro"/>
</dbReference>
<evidence type="ECO:0000256" key="9">
    <source>
        <dbReference type="SAM" id="Phobius"/>
    </source>
</evidence>
<dbReference type="KEGG" id="tfa:BW733_01710"/>
<evidence type="ECO:0000256" key="2">
    <source>
        <dbReference type="ARBA" id="ARBA00012438"/>
    </source>
</evidence>
<keyword evidence="5" id="KW-0547">Nucleotide-binding</keyword>
<proteinExistence type="predicted"/>
<feature type="transmembrane region" description="Helical" evidence="9">
    <location>
        <begin position="52"/>
        <end position="80"/>
    </location>
</feature>
<organism evidence="11 12">
    <name type="scientific">Tessaracoccus flavescens</name>
    <dbReference type="NCBI Taxonomy" id="399497"/>
    <lineage>
        <taxon>Bacteria</taxon>
        <taxon>Bacillati</taxon>
        <taxon>Actinomycetota</taxon>
        <taxon>Actinomycetes</taxon>
        <taxon>Propionibacteriales</taxon>
        <taxon>Propionibacteriaceae</taxon>
        <taxon>Tessaracoccus</taxon>
    </lineage>
</organism>
<evidence type="ECO:0000256" key="8">
    <source>
        <dbReference type="ARBA" id="ARBA00023012"/>
    </source>
</evidence>
<dbReference type="SUPFAM" id="SSF55874">
    <property type="entry name" value="ATPase domain of HSP90 chaperone/DNA topoisomerase II/histidine kinase"/>
    <property type="match status" value="1"/>
</dbReference>
<dbReference type="EMBL" id="CP019607">
    <property type="protein sequence ID" value="AQP49736.1"/>
    <property type="molecule type" value="Genomic_DNA"/>
</dbReference>
<dbReference type="PANTHER" id="PTHR24421">
    <property type="entry name" value="NITRATE/NITRITE SENSOR PROTEIN NARX-RELATED"/>
    <property type="match status" value="1"/>
</dbReference>
<keyword evidence="7" id="KW-0067">ATP-binding</keyword>
<reference evidence="11 12" key="1">
    <citation type="journal article" date="2008" name="Int. J. Syst. Evol. Microbiol.">
        <title>Tessaracoccus flavescens sp. nov., isolated from marine sediment.</title>
        <authorList>
            <person name="Lee D.W."/>
            <person name="Lee S.D."/>
        </authorList>
    </citation>
    <scope>NUCLEOTIDE SEQUENCE [LARGE SCALE GENOMIC DNA]</scope>
    <source>
        <strain evidence="11 12">SST-39T</strain>
    </source>
</reference>
<dbReference type="Proteomes" id="UP000188235">
    <property type="component" value="Chromosome"/>
</dbReference>
<gene>
    <name evidence="11" type="ORF">BW733_01710</name>
</gene>
<name>A0A1Q2CUI6_9ACTN</name>
<keyword evidence="9" id="KW-0472">Membrane</keyword>
<keyword evidence="3" id="KW-0597">Phosphoprotein</keyword>
<keyword evidence="8" id="KW-0902">Two-component regulatory system</keyword>